<dbReference type="PANTHER" id="PTHR37308:SF1">
    <property type="entry name" value="POLYPRENYL-PHOSPHATE TRANSPORTER"/>
    <property type="match status" value="1"/>
</dbReference>
<sequence length="283" mass="29598">MIGVVETVPGVSGGTVALVVGIYRQLIDSASAVVSALRVMVTGPDRVTNAGAYLSLVQWRVIIPVIIGMVVGLLTAVQFIGGWVENYPELTRAAFFGMVLVSIVVPFRMALHSAGGALSPKHWLLGAAAVAVTFVLVSLPPNQVEPHWWLVLPAAAVAVSALLLPGLSGSFLLLTFGLYEPTIGAARDLDFGYLGVFFAGAVLGMVSIVKGLKWLLDHHHTVTMVVLSGVMLGALRTLWPWQTEDRGLLAPDDLLGPAAAIAAAGAAVVGVLVILDARLSRAE</sequence>
<keyword evidence="1" id="KW-0812">Transmembrane</keyword>
<feature type="transmembrane region" description="Helical" evidence="1">
    <location>
        <begin position="254"/>
        <end position="275"/>
    </location>
</feature>
<accession>A0A5R9B8X4</accession>
<feature type="transmembrane region" description="Helical" evidence="1">
    <location>
        <begin position="191"/>
        <end position="209"/>
    </location>
</feature>
<evidence type="ECO:0000313" key="3">
    <source>
        <dbReference type="Proteomes" id="UP000310458"/>
    </source>
</evidence>
<comment type="caution">
    <text evidence="2">The sequence shown here is derived from an EMBL/GenBank/DDBJ whole genome shotgun (WGS) entry which is preliminary data.</text>
</comment>
<proteinExistence type="predicted"/>
<gene>
    <name evidence="2" type="ORF">FEF26_11425</name>
</gene>
<keyword evidence="1" id="KW-0472">Membrane</keyword>
<feature type="transmembrane region" description="Helical" evidence="1">
    <location>
        <begin position="93"/>
        <end position="111"/>
    </location>
</feature>
<feature type="transmembrane region" description="Helical" evidence="1">
    <location>
        <begin position="123"/>
        <end position="141"/>
    </location>
</feature>
<protein>
    <submittedName>
        <fullName evidence="2">DUF368 domain-containing protein</fullName>
    </submittedName>
</protein>
<keyword evidence="1" id="KW-1133">Transmembrane helix</keyword>
<keyword evidence="3" id="KW-1185">Reference proteome</keyword>
<feature type="transmembrane region" description="Helical" evidence="1">
    <location>
        <begin position="61"/>
        <end position="81"/>
    </location>
</feature>
<dbReference type="OrthoDB" id="9793746at2"/>
<dbReference type="EMBL" id="VAVZ01000032">
    <property type="protein sequence ID" value="TLP94748.1"/>
    <property type="molecule type" value="Genomic_DNA"/>
</dbReference>
<evidence type="ECO:0000313" key="2">
    <source>
        <dbReference type="EMBL" id="TLP94748.1"/>
    </source>
</evidence>
<dbReference type="Pfam" id="PF04018">
    <property type="entry name" value="VCA0040-like"/>
    <property type="match status" value="1"/>
</dbReference>
<evidence type="ECO:0000256" key="1">
    <source>
        <dbReference type="SAM" id="Phobius"/>
    </source>
</evidence>
<reference evidence="2 3" key="1">
    <citation type="submission" date="2019-05" db="EMBL/GenBank/DDBJ databases">
        <title>Nesterenkonia sp. GY074 isolated from the Southern Atlantic Ocean.</title>
        <authorList>
            <person name="Zhang G."/>
        </authorList>
    </citation>
    <scope>NUCLEOTIDE SEQUENCE [LARGE SCALE GENOMIC DNA]</scope>
    <source>
        <strain evidence="2 3">GY074</strain>
    </source>
</reference>
<feature type="transmembrane region" description="Helical" evidence="1">
    <location>
        <begin position="148"/>
        <end position="179"/>
    </location>
</feature>
<dbReference type="PANTHER" id="PTHR37308">
    <property type="entry name" value="INTEGRAL MEMBRANE PROTEIN"/>
    <property type="match status" value="1"/>
</dbReference>
<feature type="transmembrane region" description="Helical" evidence="1">
    <location>
        <begin position="221"/>
        <end position="242"/>
    </location>
</feature>
<name>A0A5R9B8X4_9MICC</name>
<organism evidence="2 3">
    <name type="scientific">Nesterenkonia salmonea</name>
    <dbReference type="NCBI Taxonomy" id="1804987"/>
    <lineage>
        <taxon>Bacteria</taxon>
        <taxon>Bacillati</taxon>
        <taxon>Actinomycetota</taxon>
        <taxon>Actinomycetes</taxon>
        <taxon>Micrococcales</taxon>
        <taxon>Micrococcaceae</taxon>
        <taxon>Nesterenkonia</taxon>
    </lineage>
</organism>
<dbReference type="AlphaFoldDB" id="A0A5R9B8X4"/>
<dbReference type="Proteomes" id="UP000310458">
    <property type="component" value="Unassembled WGS sequence"/>
</dbReference>
<dbReference type="InterPro" id="IPR007163">
    <property type="entry name" value="VCA0040-like"/>
</dbReference>